<proteinExistence type="predicted"/>
<sequence>MPLSRIPPILRHTYWLASPSMLYLLLMSSPCHVPSRRLLPVCISHHVFLSLHVLMPLHDLSSRRISMHRSLIGLSISIIYRLSFTIIHHCVMFSLHFTCSRQRLRTCNAVSSLIT</sequence>
<dbReference type="Proteomes" id="UP000320762">
    <property type="component" value="Unassembled WGS sequence"/>
</dbReference>
<evidence type="ECO:0000313" key="2">
    <source>
        <dbReference type="Proteomes" id="UP000320762"/>
    </source>
</evidence>
<reference evidence="1 2" key="1">
    <citation type="journal article" date="2019" name="New Phytol.">
        <title>Comparative genomics reveals unique wood-decay strategies and fruiting body development in the Schizophyllaceae.</title>
        <authorList>
            <person name="Almasi E."/>
            <person name="Sahu N."/>
            <person name="Krizsan K."/>
            <person name="Balint B."/>
            <person name="Kovacs G.M."/>
            <person name="Kiss B."/>
            <person name="Cseklye J."/>
            <person name="Drula E."/>
            <person name="Henrissat B."/>
            <person name="Nagy I."/>
            <person name="Chovatia M."/>
            <person name="Adam C."/>
            <person name="LaButti K."/>
            <person name="Lipzen A."/>
            <person name="Riley R."/>
            <person name="Grigoriev I.V."/>
            <person name="Nagy L.G."/>
        </authorList>
    </citation>
    <scope>NUCLEOTIDE SEQUENCE [LARGE SCALE GENOMIC DNA]</scope>
    <source>
        <strain evidence="1 2">NL-1724</strain>
    </source>
</reference>
<name>A0A550D019_9AGAR</name>
<gene>
    <name evidence="1" type="ORF">BD626DRAFT_28084</name>
</gene>
<evidence type="ECO:0000313" key="1">
    <source>
        <dbReference type="EMBL" id="TRM70388.1"/>
    </source>
</evidence>
<dbReference type="AlphaFoldDB" id="A0A550D019"/>
<keyword evidence="2" id="KW-1185">Reference proteome</keyword>
<accession>A0A550D019</accession>
<comment type="caution">
    <text evidence="1">The sequence shown here is derived from an EMBL/GenBank/DDBJ whole genome shotgun (WGS) entry which is preliminary data.</text>
</comment>
<organism evidence="1 2">
    <name type="scientific">Schizophyllum amplum</name>
    <dbReference type="NCBI Taxonomy" id="97359"/>
    <lineage>
        <taxon>Eukaryota</taxon>
        <taxon>Fungi</taxon>
        <taxon>Dikarya</taxon>
        <taxon>Basidiomycota</taxon>
        <taxon>Agaricomycotina</taxon>
        <taxon>Agaricomycetes</taxon>
        <taxon>Agaricomycetidae</taxon>
        <taxon>Agaricales</taxon>
        <taxon>Schizophyllaceae</taxon>
        <taxon>Schizophyllum</taxon>
    </lineage>
</organism>
<protein>
    <submittedName>
        <fullName evidence="1">Uncharacterized protein</fullName>
    </submittedName>
</protein>
<dbReference type="EMBL" id="VDMD01000001">
    <property type="protein sequence ID" value="TRM70388.1"/>
    <property type="molecule type" value="Genomic_DNA"/>
</dbReference>